<dbReference type="Proteomes" id="UP000694865">
    <property type="component" value="Unplaced"/>
</dbReference>
<dbReference type="PANTHER" id="PTHR10598:SF0">
    <property type="entry name" value="SET1_ASH2 HISTONE METHYLTRANSFERASE COMPLEX SUBUNIT ASH2"/>
    <property type="match status" value="1"/>
</dbReference>
<evidence type="ECO:0000313" key="2">
    <source>
        <dbReference type="RefSeq" id="XP_006824960.1"/>
    </source>
</evidence>
<dbReference type="SUPFAM" id="SSF49899">
    <property type="entry name" value="Concanavalin A-like lectins/glucanases"/>
    <property type="match status" value="1"/>
</dbReference>
<dbReference type="GeneID" id="102806194"/>
<name>A0ABM0MY69_SACKO</name>
<sequence>MPSHWYSSSCDMYKAQVLVGALIKFKSHLYFEEKDLVQETEKSLTDNDNSKIILYKNGVCYNVAWQDIYEGVYYPAVSIYKNATVSINFGPDFKYPPKDLTYLPVQAMASQAMVEHTLADMIYHIEHEQEYIDVAAAAFC</sequence>
<proteinExistence type="predicted"/>
<keyword evidence="1" id="KW-1185">Reference proteome</keyword>
<gene>
    <name evidence="2" type="primary">LOC102806194</name>
</gene>
<organism evidence="1 2">
    <name type="scientific">Saccoglossus kowalevskii</name>
    <name type="common">Acorn worm</name>
    <dbReference type="NCBI Taxonomy" id="10224"/>
    <lineage>
        <taxon>Eukaryota</taxon>
        <taxon>Metazoa</taxon>
        <taxon>Hemichordata</taxon>
        <taxon>Enteropneusta</taxon>
        <taxon>Harrimaniidae</taxon>
        <taxon>Saccoglossus</taxon>
    </lineage>
</organism>
<reference evidence="2" key="1">
    <citation type="submission" date="2025-08" db="UniProtKB">
        <authorList>
            <consortium name="RefSeq"/>
        </authorList>
    </citation>
    <scope>IDENTIFICATION</scope>
    <source>
        <tissue evidence="2">Testes</tissue>
    </source>
</reference>
<protein>
    <submittedName>
        <fullName evidence="2">Set1/Ash2 histone methyltransferase complex subunit ASH2-like</fullName>
    </submittedName>
</protein>
<dbReference type="InterPro" id="IPR043136">
    <property type="entry name" value="B30.2/SPRY_sf"/>
</dbReference>
<dbReference type="InterPro" id="IPR013320">
    <property type="entry name" value="ConA-like_dom_sf"/>
</dbReference>
<dbReference type="InterPro" id="IPR037353">
    <property type="entry name" value="ASH2"/>
</dbReference>
<dbReference type="Gene3D" id="2.60.120.920">
    <property type="match status" value="1"/>
</dbReference>
<dbReference type="PANTHER" id="PTHR10598">
    <property type="entry name" value="SET1/ASH2 HISTONE METHYLTRANSFERASE COMPLEX SUBUNIT ASH2"/>
    <property type="match status" value="1"/>
</dbReference>
<dbReference type="RefSeq" id="XP_006824960.1">
    <property type="nucleotide sequence ID" value="XM_006824897.1"/>
</dbReference>
<evidence type="ECO:0000313" key="1">
    <source>
        <dbReference type="Proteomes" id="UP000694865"/>
    </source>
</evidence>
<accession>A0ABM0MY69</accession>